<evidence type="ECO:0000256" key="1">
    <source>
        <dbReference type="SAM" id="MobiDB-lite"/>
    </source>
</evidence>
<feature type="region of interest" description="Disordered" evidence="1">
    <location>
        <begin position="138"/>
        <end position="164"/>
    </location>
</feature>
<feature type="domain" description="Dynamin N-terminal" evidence="3">
    <location>
        <begin position="63"/>
        <end position="240"/>
    </location>
</feature>
<dbReference type="InterPro" id="IPR045063">
    <property type="entry name" value="Dynamin_N"/>
</dbReference>
<dbReference type="InterPro" id="IPR027417">
    <property type="entry name" value="P-loop_NTPase"/>
</dbReference>
<dbReference type="EMBL" id="JAAGXA010000001">
    <property type="protein sequence ID" value="NEN76899.1"/>
    <property type="molecule type" value="Genomic_DNA"/>
</dbReference>
<evidence type="ECO:0000259" key="3">
    <source>
        <dbReference type="Pfam" id="PF00350"/>
    </source>
</evidence>
<dbReference type="RefSeq" id="WP_163770254.1">
    <property type="nucleotide sequence ID" value="NZ_JAAGXA010000001.1"/>
</dbReference>
<dbReference type="AlphaFoldDB" id="A0A6P0HDK1"/>
<keyword evidence="2" id="KW-0472">Membrane</keyword>
<dbReference type="Pfam" id="PF00350">
    <property type="entry name" value="Dynamin_N"/>
    <property type="match status" value="1"/>
</dbReference>
<proteinExistence type="predicted"/>
<dbReference type="PANTHER" id="PTHR43681">
    <property type="entry name" value="TRANSMEMBRANE GTPASE FZO"/>
    <property type="match status" value="1"/>
</dbReference>
<dbReference type="PANTHER" id="PTHR43681:SF1">
    <property type="entry name" value="SARCALUMENIN"/>
    <property type="match status" value="1"/>
</dbReference>
<keyword evidence="2" id="KW-0812">Transmembrane</keyword>
<comment type="caution">
    <text evidence="4">The sequence shown here is derived from an EMBL/GenBank/DDBJ whole genome shotgun (WGS) entry which is preliminary data.</text>
</comment>
<evidence type="ECO:0000313" key="4">
    <source>
        <dbReference type="EMBL" id="NEN76899.1"/>
    </source>
</evidence>
<protein>
    <recommendedName>
        <fullName evidence="3">Dynamin N-terminal domain-containing protein</fullName>
    </recommendedName>
</protein>
<dbReference type="Gene3D" id="3.40.50.300">
    <property type="entry name" value="P-loop containing nucleotide triphosphate hydrolases"/>
    <property type="match status" value="1"/>
</dbReference>
<feature type="transmembrane region" description="Helical" evidence="2">
    <location>
        <begin position="500"/>
        <end position="525"/>
    </location>
</feature>
<gene>
    <name evidence="4" type="ORF">G3T38_01260</name>
</gene>
<dbReference type="InterPro" id="IPR051943">
    <property type="entry name" value="TRAFAC_Dynamin-like_GTPase"/>
</dbReference>
<organism evidence="4 5">
    <name type="scientific">Nocardioides zeae</name>
    <dbReference type="NCBI Taxonomy" id="1457234"/>
    <lineage>
        <taxon>Bacteria</taxon>
        <taxon>Bacillati</taxon>
        <taxon>Actinomycetota</taxon>
        <taxon>Actinomycetes</taxon>
        <taxon>Propionibacteriales</taxon>
        <taxon>Nocardioidaceae</taxon>
        <taxon>Nocardioides</taxon>
    </lineage>
</organism>
<sequence length="640" mass="67333">MSTLPSPPAARGEPREYPIRVRLQPSQKKALGGAVGLLTKLGMTEDVALAMTPVSAVPPPPSVVVVGEVKRGKSTLVNALTGTEVSPTAAEVVTTGVIAVVPPSDDLPEGTARVELADGSHRHAPVADALVALAAEPEPDVGSHPTAHPADPAPDGEHGDEGDAAPAVGVRVAVTSRWLPGITVLDTPGVGGLRAVHGRRARTAVEHASLMLFVSDGGQVLTAPELAFVSEVAAGSASVVFVLSRTDRNPTTWEQVLAENRQLLATHAPRLADAPMVPVAATFALQADRHPEAVAAKLVEASGLERLAEVVRAKVGDAGRARVVHALEACDAGLERAVAGLEREVALLEGASPAAVDAMVSERERLAELRHDLRTSRLELERDLGRVRHAALEVLNRGADDVVTRLGATIRGQKRAGTRSAKQRFASTLEAELAVLVRHVQHVLDTGIQRVVAEAFAGLDAAPQRKFGVPIDLRAARSGIRTRVSATSSSMFDPSVATTAFLGANVAALVGLGGPIGILIAGGWLTVNMGFRGMREGQSQLNAILNDNVATLRRELTTAVDAVVREVRPELYVAMEDHLKSCIGELDALIKASETQAARSAAEQEKARSDARRRRDTVVAQRAQVLEELDALRREVAELT</sequence>
<reference evidence="4 5" key="1">
    <citation type="journal article" date="2014" name="Int. J. Syst. Evol. Microbiol.">
        <title>Nocardioides zeae sp. nov., isolated from the stem of Zea mays.</title>
        <authorList>
            <person name="Glaeser S.P."/>
            <person name="McInroy J.A."/>
            <person name="Busse H.J."/>
            <person name="Kampfer P."/>
        </authorList>
    </citation>
    <scope>NUCLEOTIDE SEQUENCE [LARGE SCALE GENOMIC DNA]</scope>
    <source>
        <strain evidence="4 5">JCM 30728</strain>
    </source>
</reference>
<dbReference type="Proteomes" id="UP000468687">
    <property type="component" value="Unassembled WGS sequence"/>
</dbReference>
<accession>A0A6P0HDK1</accession>
<keyword evidence="2" id="KW-1133">Transmembrane helix</keyword>
<keyword evidence="5" id="KW-1185">Reference proteome</keyword>
<evidence type="ECO:0000313" key="5">
    <source>
        <dbReference type="Proteomes" id="UP000468687"/>
    </source>
</evidence>
<dbReference type="SUPFAM" id="SSF52540">
    <property type="entry name" value="P-loop containing nucleoside triphosphate hydrolases"/>
    <property type="match status" value="1"/>
</dbReference>
<name>A0A6P0HDK1_9ACTN</name>
<evidence type="ECO:0000256" key="2">
    <source>
        <dbReference type="SAM" id="Phobius"/>
    </source>
</evidence>